<dbReference type="GeneID" id="100904636"/>
<evidence type="ECO:0000313" key="3">
    <source>
        <dbReference type="RefSeq" id="XP_003737452.1"/>
    </source>
</evidence>
<evidence type="ECO:0000313" key="2">
    <source>
        <dbReference type="Proteomes" id="UP000694867"/>
    </source>
</evidence>
<protein>
    <submittedName>
        <fullName evidence="3">Uncharacterized protein LOC100904636</fullName>
    </submittedName>
</protein>
<keyword evidence="2" id="KW-1185">Reference proteome</keyword>
<dbReference type="Proteomes" id="UP000694867">
    <property type="component" value="Unplaced"/>
</dbReference>
<reference evidence="3" key="1">
    <citation type="submission" date="2025-08" db="UniProtKB">
        <authorList>
            <consortium name="RefSeq"/>
        </authorList>
    </citation>
    <scope>IDENTIFICATION</scope>
</reference>
<dbReference type="RefSeq" id="XP_003737452.1">
    <property type="nucleotide sequence ID" value="XM_003737404.1"/>
</dbReference>
<gene>
    <name evidence="3" type="primary">LOC100904636</name>
</gene>
<sequence>MLFTATLLWTCALVFANPADDLVDDVLLGIKPKIILAGLEPAFLDRFQIQINSTWLPKFVADFKNSSVSGLSLLRRKEPCEFKNSTYARAYCVLTTCDLEASLRASVKGDRLSRSLHDIVVNVTFVLPKIGVAMEGDHGRQTRLLGTFIDDVIPLVAVEGQLDLNKNRKKEFLRSLQTQVRIRLNDILWNRYGRVFRDELQRLNSTLDGSRQTSEARDES</sequence>
<name>A0AAJ6QM95_9ACAR</name>
<accession>A0AAJ6QM95</accession>
<feature type="chain" id="PRO_5042590860" evidence="1">
    <location>
        <begin position="17"/>
        <end position="220"/>
    </location>
</feature>
<dbReference type="AlphaFoldDB" id="A0AAJ6QM95"/>
<feature type="signal peptide" evidence="1">
    <location>
        <begin position="1"/>
        <end position="16"/>
    </location>
</feature>
<keyword evidence="1" id="KW-0732">Signal</keyword>
<organism evidence="2 3">
    <name type="scientific">Galendromus occidentalis</name>
    <name type="common">western predatory mite</name>
    <dbReference type="NCBI Taxonomy" id="34638"/>
    <lineage>
        <taxon>Eukaryota</taxon>
        <taxon>Metazoa</taxon>
        <taxon>Ecdysozoa</taxon>
        <taxon>Arthropoda</taxon>
        <taxon>Chelicerata</taxon>
        <taxon>Arachnida</taxon>
        <taxon>Acari</taxon>
        <taxon>Parasitiformes</taxon>
        <taxon>Mesostigmata</taxon>
        <taxon>Gamasina</taxon>
        <taxon>Phytoseioidea</taxon>
        <taxon>Phytoseiidae</taxon>
        <taxon>Typhlodrominae</taxon>
        <taxon>Galendromus</taxon>
    </lineage>
</organism>
<proteinExistence type="predicted"/>
<dbReference type="KEGG" id="goe:100904636"/>
<evidence type="ECO:0000256" key="1">
    <source>
        <dbReference type="SAM" id="SignalP"/>
    </source>
</evidence>